<dbReference type="AlphaFoldDB" id="A0A026WMG9"/>
<reference evidence="2 3" key="1">
    <citation type="journal article" date="2014" name="Curr. Biol.">
        <title>The genome of the clonal raider ant Cerapachys biroi.</title>
        <authorList>
            <person name="Oxley P.R."/>
            <person name="Ji L."/>
            <person name="Fetter-Pruneda I."/>
            <person name="McKenzie S.K."/>
            <person name="Li C."/>
            <person name="Hu H."/>
            <person name="Zhang G."/>
            <person name="Kronauer D.J."/>
        </authorList>
    </citation>
    <scope>NUCLEOTIDE SEQUENCE [LARGE SCALE GENOMIC DNA]</scope>
</reference>
<proteinExistence type="predicted"/>
<keyword evidence="3" id="KW-1185">Reference proteome</keyword>
<sequence>MTMRIASGTSGKDPELSAKRPTPTLTITIPSNEEEIRSLSSPDSISPLLSSTHDSGGSSPQRPKARQDISNPREFKRQYSTIEEVTPAPKIQRQDSKWNKVRRAFLTNATFSVPPSPVKVVAAQSFANDGESLIKLLRTPLDPQFSSIYYVAC</sequence>
<feature type="region of interest" description="Disordered" evidence="1">
    <location>
        <begin position="1"/>
        <end position="77"/>
    </location>
</feature>
<dbReference type="EMBL" id="KK107152">
    <property type="protein sequence ID" value="EZA57225.1"/>
    <property type="molecule type" value="Genomic_DNA"/>
</dbReference>
<feature type="compositionally biased region" description="Low complexity" evidence="1">
    <location>
        <begin position="38"/>
        <end position="51"/>
    </location>
</feature>
<organism evidence="2 3">
    <name type="scientific">Ooceraea biroi</name>
    <name type="common">Clonal raider ant</name>
    <name type="synonym">Cerapachys biroi</name>
    <dbReference type="NCBI Taxonomy" id="2015173"/>
    <lineage>
        <taxon>Eukaryota</taxon>
        <taxon>Metazoa</taxon>
        <taxon>Ecdysozoa</taxon>
        <taxon>Arthropoda</taxon>
        <taxon>Hexapoda</taxon>
        <taxon>Insecta</taxon>
        <taxon>Pterygota</taxon>
        <taxon>Neoptera</taxon>
        <taxon>Endopterygota</taxon>
        <taxon>Hymenoptera</taxon>
        <taxon>Apocrita</taxon>
        <taxon>Aculeata</taxon>
        <taxon>Formicoidea</taxon>
        <taxon>Formicidae</taxon>
        <taxon>Dorylinae</taxon>
        <taxon>Ooceraea</taxon>
    </lineage>
</organism>
<dbReference type="OrthoDB" id="8191083at2759"/>
<evidence type="ECO:0000313" key="2">
    <source>
        <dbReference type="EMBL" id="EZA57225.1"/>
    </source>
</evidence>
<feature type="compositionally biased region" description="Basic and acidic residues" evidence="1">
    <location>
        <begin position="65"/>
        <end position="77"/>
    </location>
</feature>
<evidence type="ECO:0000256" key="1">
    <source>
        <dbReference type="SAM" id="MobiDB-lite"/>
    </source>
</evidence>
<feature type="compositionally biased region" description="Polar residues" evidence="1">
    <location>
        <begin position="52"/>
        <end position="61"/>
    </location>
</feature>
<protein>
    <submittedName>
        <fullName evidence="2">Uncharacterized protein</fullName>
    </submittedName>
</protein>
<dbReference type="Proteomes" id="UP000053097">
    <property type="component" value="Unassembled WGS sequence"/>
</dbReference>
<accession>A0A026WMG9</accession>
<dbReference type="STRING" id="2015173.A0A026WMG9"/>
<gene>
    <name evidence="2" type="ORF">X777_01831</name>
</gene>
<evidence type="ECO:0000313" key="3">
    <source>
        <dbReference type="Proteomes" id="UP000053097"/>
    </source>
</evidence>
<name>A0A026WMG9_OOCBI</name>